<proteinExistence type="predicted"/>
<keyword evidence="4" id="KW-1185">Reference proteome</keyword>
<evidence type="ECO:0000313" key="4">
    <source>
        <dbReference type="Proteomes" id="UP000886520"/>
    </source>
</evidence>
<dbReference type="Proteomes" id="UP000886520">
    <property type="component" value="Chromosome 18"/>
</dbReference>
<protein>
    <submittedName>
        <fullName evidence="3">Uncharacterized protein</fullName>
    </submittedName>
</protein>
<feature type="compositionally biased region" description="Polar residues" evidence="1">
    <location>
        <begin position="74"/>
        <end position="89"/>
    </location>
</feature>
<accession>A0A9D4UD62</accession>
<dbReference type="EMBL" id="JABFUD020000018">
    <property type="protein sequence ID" value="KAI5065796.1"/>
    <property type="molecule type" value="Genomic_DNA"/>
</dbReference>
<dbReference type="AlphaFoldDB" id="A0A9D4UD62"/>
<keyword evidence="2" id="KW-0472">Membrane</keyword>
<organism evidence="3 4">
    <name type="scientific">Adiantum capillus-veneris</name>
    <name type="common">Maidenhair fern</name>
    <dbReference type="NCBI Taxonomy" id="13818"/>
    <lineage>
        <taxon>Eukaryota</taxon>
        <taxon>Viridiplantae</taxon>
        <taxon>Streptophyta</taxon>
        <taxon>Embryophyta</taxon>
        <taxon>Tracheophyta</taxon>
        <taxon>Polypodiopsida</taxon>
        <taxon>Polypodiidae</taxon>
        <taxon>Polypodiales</taxon>
        <taxon>Pteridineae</taxon>
        <taxon>Pteridaceae</taxon>
        <taxon>Vittarioideae</taxon>
        <taxon>Adiantum</taxon>
    </lineage>
</organism>
<dbReference type="PROSITE" id="PS51257">
    <property type="entry name" value="PROKAR_LIPOPROTEIN"/>
    <property type="match status" value="1"/>
</dbReference>
<gene>
    <name evidence="3" type="ORF">GOP47_0018420</name>
</gene>
<feature type="region of interest" description="Disordered" evidence="1">
    <location>
        <begin position="74"/>
        <end position="102"/>
    </location>
</feature>
<reference evidence="3" key="1">
    <citation type="submission" date="2021-01" db="EMBL/GenBank/DDBJ databases">
        <title>Adiantum capillus-veneris genome.</title>
        <authorList>
            <person name="Fang Y."/>
            <person name="Liao Q."/>
        </authorList>
    </citation>
    <scope>NUCLEOTIDE SEQUENCE</scope>
    <source>
        <strain evidence="3">H3</strain>
        <tissue evidence="3">Leaf</tissue>
    </source>
</reference>
<evidence type="ECO:0000256" key="1">
    <source>
        <dbReference type="SAM" id="MobiDB-lite"/>
    </source>
</evidence>
<comment type="caution">
    <text evidence="3">The sequence shown here is derived from an EMBL/GenBank/DDBJ whole genome shotgun (WGS) entry which is preliminary data.</text>
</comment>
<keyword evidence="2" id="KW-0812">Transmembrane</keyword>
<feature type="transmembrane region" description="Helical" evidence="2">
    <location>
        <begin position="18"/>
        <end position="37"/>
    </location>
</feature>
<evidence type="ECO:0000256" key="2">
    <source>
        <dbReference type="SAM" id="Phobius"/>
    </source>
</evidence>
<evidence type="ECO:0000313" key="3">
    <source>
        <dbReference type="EMBL" id="KAI5065796.1"/>
    </source>
</evidence>
<name>A0A9D4UD62_ADICA</name>
<keyword evidence="2" id="KW-1133">Transmembrane helix</keyword>
<sequence>MKRTPYASSLPTSTGNPALAIMATSCLLLSLSWTYFLHLHVGLLEQRALASLDAGSWWRRLLLMKCDNCTAEASSPASVQDSSQRQLGPSNPFLEYGASFAI</sequence>